<evidence type="ECO:0000313" key="2">
    <source>
        <dbReference type="Proteomes" id="UP001157006"/>
    </source>
</evidence>
<protein>
    <submittedName>
        <fullName evidence="1">Uncharacterized protein</fullName>
    </submittedName>
</protein>
<dbReference type="PANTHER" id="PTHR43329">
    <property type="entry name" value="EPOXIDE HYDROLASE"/>
    <property type="match status" value="1"/>
</dbReference>
<dbReference type="EMBL" id="OX451740">
    <property type="protein sequence ID" value="CAI8615408.1"/>
    <property type="molecule type" value="Genomic_DNA"/>
</dbReference>
<evidence type="ECO:0000313" key="1">
    <source>
        <dbReference type="EMBL" id="CAI8615408.1"/>
    </source>
</evidence>
<accession>A0AAV1B1S2</accession>
<organism evidence="1 2">
    <name type="scientific">Vicia faba</name>
    <name type="common">Broad bean</name>
    <name type="synonym">Faba vulgaris</name>
    <dbReference type="NCBI Taxonomy" id="3906"/>
    <lineage>
        <taxon>Eukaryota</taxon>
        <taxon>Viridiplantae</taxon>
        <taxon>Streptophyta</taxon>
        <taxon>Embryophyta</taxon>
        <taxon>Tracheophyta</taxon>
        <taxon>Spermatophyta</taxon>
        <taxon>Magnoliopsida</taxon>
        <taxon>eudicotyledons</taxon>
        <taxon>Gunneridae</taxon>
        <taxon>Pentapetalae</taxon>
        <taxon>rosids</taxon>
        <taxon>fabids</taxon>
        <taxon>Fabales</taxon>
        <taxon>Fabaceae</taxon>
        <taxon>Papilionoideae</taxon>
        <taxon>50 kb inversion clade</taxon>
        <taxon>NPAAA clade</taxon>
        <taxon>Hologalegina</taxon>
        <taxon>IRL clade</taxon>
        <taxon>Fabeae</taxon>
        <taxon>Vicia</taxon>
    </lineage>
</organism>
<dbReference type="AlphaFoldDB" id="A0AAV1B1S2"/>
<dbReference type="Proteomes" id="UP001157006">
    <property type="component" value="Chromosome 5"/>
</dbReference>
<dbReference type="InterPro" id="IPR029058">
    <property type="entry name" value="AB_hydrolase_fold"/>
</dbReference>
<name>A0AAV1B1S2_VICFA</name>
<gene>
    <name evidence="1" type="ORF">VFH_V177560</name>
</gene>
<sequence length="198" mass="22542">MLQPQIKAYVCLSVPFLRRNPKFRTLDGMRAAYGEDYYICRFQEPGKMEAQIAEAGIGYVLKNILTTRQTGPPILPKGKYGIGFNPDAPETLPSWLTEEDLAYYVSKFEKTGFTGGLNYYRNLNLNWELSAPWTGAKIKTKVVLCINCTDGLGRFVCHISGSPWPTQTNVVRLRINHKRLYFIIHAKLYVDGKIDEIN</sequence>
<keyword evidence="2" id="KW-1185">Reference proteome</keyword>
<dbReference type="Gene3D" id="3.40.50.1820">
    <property type="entry name" value="alpha/beta hydrolase"/>
    <property type="match status" value="1"/>
</dbReference>
<dbReference type="SUPFAM" id="SSF53474">
    <property type="entry name" value="alpha/beta-Hydrolases"/>
    <property type="match status" value="1"/>
</dbReference>
<proteinExistence type="predicted"/>
<reference evidence="1 2" key="1">
    <citation type="submission" date="2023-01" db="EMBL/GenBank/DDBJ databases">
        <authorList>
            <person name="Kreplak J."/>
        </authorList>
    </citation>
    <scope>NUCLEOTIDE SEQUENCE [LARGE SCALE GENOMIC DNA]</scope>
</reference>